<sequence length="64" mass="7251">MQKNIHSVERVVRIIVGLFLASLAFWGPKNYWFLLGLIPFLTGILGWCPPYALLGINTCKFGKK</sequence>
<dbReference type="AlphaFoldDB" id="A0A4P2VSH3"/>
<keyword evidence="1" id="KW-0472">Membrane</keyword>
<reference evidence="3 4" key="1">
    <citation type="submission" date="2018-12" db="EMBL/GenBank/DDBJ databases">
        <title>Rubrispira sanarue gen. nov., sp., nov., a member of the order Silvanigrellales, isolated from a brackish lake in Hamamatsu Japan.</title>
        <authorList>
            <person name="Maejima Y."/>
            <person name="Iino T."/>
            <person name="Muraguchi Y."/>
            <person name="Fukuda K."/>
            <person name="Nojiri H."/>
            <person name="Ohkuma M."/>
            <person name="Moriuchi R."/>
            <person name="Dohra H."/>
            <person name="Kimbara K."/>
            <person name="Shintani M."/>
        </authorList>
    </citation>
    <scope>NUCLEOTIDE SEQUENCE [LARGE SCALE GENOMIC DNA]</scope>
    <source>
        <strain evidence="3 4">RF1110005</strain>
    </source>
</reference>
<proteinExistence type="predicted"/>
<dbReference type="Proteomes" id="UP000291236">
    <property type="component" value="Chromosome"/>
</dbReference>
<evidence type="ECO:0000313" key="3">
    <source>
        <dbReference type="EMBL" id="BBH52235.1"/>
    </source>
</evidence>
<organism evidence="3 4">
    <name type="scientific">Fluviispira sanaruensis</name>
    <dbReference type="NCBI Taxonomy" id="2493639"/>
    <lineage>
        <taxon>Bacteria</taxon>
        <taxon>Pseudomonadati</taxon>
        <taxon>Bdellovibrionota</taxon>
        <taxon>Oligoflexia</taxon>
        <taxon>Silvanigrellales</taxon>
        <taxon>Silvanigrellaceae</taxon>
        <taxon>Fluviispira</taxon>
    </lineage>
</organism>
<evidence type="ECO:0000313" key="4">
    <source>
        <dbReference type="Proteomes" id="UP000291236"/>
    </source>
</evidence>
<evidence type="ECO:0000259" key="2">
    <source>
        <dbReference type="Pfam" id="PF11127"/>
    </source>
</evidence>
<dbReference type="RefSeq" id="WP_130606515.1">
    <property type="nucleotide sequence ID" value="NZ_AP019368.1"/>
</dbReference>
<evidence type="ECO:0000256" key="1">
    <source>
        <dbReference type="SAM" id="Phobius"/>
    </source>
</evidence>
<feature type="domain" description="Inner membrane protein YgaP-like transmembrane" evidence="2">
    <location>
        <begin position="1"/>
        <end position="60"/>
    </location>
</feature>
<feature type="transmembrane region" description="Helical" evidence="1">
    <location>
        <begin position="7"/>
        <end position="26"/>
    </location>
</feature>
<keyword evidence="4" id="KW-1185">Reference proteome</keyword>
<name>A0A4P2VSH3_FLUSA</name>
<protein>
    <submittedName>
        <fullName evidence="3">DUF2892 domain-containing protein</fullName>
    </submittedName>
</protein>
<dbReference type="OrthoDB" id="9804804at2"/>
<keyword evidence="1" id="KW-0812">Transmembrane</keyword>
<dbReference type="KEGG" id="sbf:JCM31447_06750"/>
<feature type="transmembrane region" description="Helical" evidence="1">
    <location>
        <begin position="32"/>
        <end position="54"/>
    </location>
</feature>
<dbReference type="InterPro" id="IPR021309">
    <property type="entry name" value="YgaP-like_TM"/>
</dbReference>
<keyword evidence="1" id="KW-1133">Transmembrane helix</keyword>
<dbReference type="EMBL" id="AP019368">
    <property type="protein sequence ID" value="BBH52235.1"/>
    <property type="molecule type" value="Genomic_DNA"/>
</dbReference>
<gene>
    <name evidence="3" type="ORF">JCM31447_06750</name>
</gene>
<accession>A0A4P2VSH3</accession>
<dbReference type="Pfam" id="PF11127">
    <property type="entry name" value="YgaP-like_TM"/>
    <property type="match status" value="1"/>
</dbReference>